<evidence type="ECO:0000313" key="3">
    <source>
        <dbReference type="EMBL" id="SUA79013.1"/>
    </source>
</evidence>
<dbReference type="GO" id="GO:0050709">
    <property type="term" value="P:negative regulation of protein secretion"/>
    <property type="evidence" value="ECO:0007669"/>
    <property type="project" value="InterPro"/>
</dbReference>
<dbReference type="GO" id="GO:0030254">
    <property type="term" value="P:protein secretion by the type III secretion system"/>
    <property type="evidence" value="ECO:0007669"/>
    <property type="project" value="InterPro"/>
</dbReference>
<evidence type="ECO:0000259" key="2">
    <source>
        <dbReference type="Pfam" id="PF07201"/>
    </source>
</evidence>
<reference evidence="3 5" key="1">
    <citation type="submission" date="2018-06" db="EMBL/GenBank/DDBJ databases">
        <authorList>
            <consortium name="Pathogen Informatics"/>
            <person name="Doyle S."/>
        </authorList>
    </citation>
    <scope>NUCLEOTIDE SEQUENCE [LARGE SCALE GENOMIC DNA]</scope>
    <source>
        <strain evidence="3 5">NCTC13160</strain>
    </source>
</reference>
<name>A0A378YQJ5_9BURK</name>
<evidence type="ECO:0000313" key="5">
    <source>
        <dbReference type="Proteomes" id="UP000254573"/>
    </source>
</evidence>
<dbReference type="Pfam" id="PF07201">
    <property type="entry name" value="HrpJ"/>
    <property type="match status" value="1"/>
</dbReference>
<dbReference type="SUPFAM" id="SSF140591">
    <property type="entry name" value="Type III secretion system domain"/>
    <property type="match status" value="1"/>
</dbReference>
<proteinExistence type="predicted"/>
<evidence type="ECO:0000313" key="4">
    <source>
        <dbReference type="EMBL" id="VVE71692.1"/>
    </source>
</evidence>
<dbReference type="KEGG" id="ppno:DA70_15500"/>
<dbReference type="GO" id="GO:0009986">
    <property type="term" value="C:cell surface"/>
    <property type="evidence" value="ECO:0007669"/>
    <property type="project" value="InterPro"/>
</dbReference>
<dbReference type="STRING" id="93220.A6P55_12280"/>
<dbReference type="NCBIfam" id="TIGR02568">
    <property type="entry name" value="LcrE"/>
    <property type="match status" value="1"/>
</dbReference>
<dbReference type="RefSeq" id="WP_025250014.1">
    <property type="nucleotide sequence ID" value="NZ_CABPSO010000016.1"/>
</dbReference>
<evidence type="ECO:0000313" key="6">
    <source>
        <dbReference type="Proteomes" id="UP000361468"/>
    </source>
</evidence>
<dbReference type="OrthoDB" id="7028879at2"/>
<dbReference type="AlphaFoldDB" id="A0A378YQJ5"/>
<keyword evidence="6" id="KW-1185">Reference proteome</keyword>
<dbReference type="Proteomes" id="UP000254573">
    <property type="component" value="Unassembled WGS sequence"/>
</dbReference>
<dbReference type="Gene3D" id="1.10.150.630">
    <property type="match status" value="1"/>
</dbReference>
<gene>
    <name evidence="3" type="primary">mxiC</name>
    <name evidence="3" type="ORF">NCTC13160_02990</name>
    <name evidence="4" type="ORF">PPN31119_04008</name>
</gene>
<organism evidence="3 5">
    <name type="scientific">Pandoraea pnomenusa</name>
    <dbReference type="NCBI Taxonomy" id="93220"/>
    <lineage>
        <taxon>Bacteria</taxon>
        <taxon>Pseudomonadati</taxon>
        <taxon>Pseudomonadota</taxon>
        <taxon>Betaproteobacteria</taxon>
        <taxon>Burkholderiales</taxon>
        <taxon>Burkholderiaceae</taxon>
        <taxon>Pandoraea</taxon>
    </lineage>
</organism>
<dbReference type="EMBL" id="CABPSO010000016">
    <property type="protein sequence ID" value="VVE71692.1"/>
    <property type="molecule type" value="Genomic_DNA"/>
</dbReference>
<dbReference type="InterPro" id="IPR013401">
    <property type="entry name" value="T3SS_LcrE"/>
</dbReference>
<dbReference type="EMBL" id="UGSG01000001">
    <property type="protein sequence ID" value="SUA79013.1"/>
    <property type="molecule type" value="Genomic_DNA"/>
</dbReference>
<dbReference type="InterPro" id="IPR010812">
    <property type="entry name" value="HrpJ-like"/>
</dbReference>
<dbReference type="PRINTS" id="PR01344">
    <property type="entry name" value="INVEPROTEIN"/>
</dbReference>
<feature type="region of interest" description="Disordered" evidence="1">
    <location>
        <begin position="1"/>
        <end position="31"/>
    </location>
</feature>
<dbReference type="KEGG" id="ppnm:LV28_15180"/>
<accession>A0A378YQJ5</accession>
<protein>
    <submittedName>
        <fullName evidence="4">SepL/TyeA/HrpJ family type III secretion system gatekeeper</fullName>
    </submittedName>
    <submittedName>
        <fullName evidence="3">Type III secretion system regulator InvE</fullName>
    </submittedName>
</protein>
<evidence type="ECO:0000256" key="1">
    <source>
        <dbReference type="SAM" id="MobiDB-lite"/>
    </source>
</evidence>
<feature type="domain" description="Hypersensitivity response secretion-like HrpJ" evidence="2">
    <location>
        <begin position="77"/>
        <end position="213"/>
    </location>
</feature>
<dbReference type="InterPro" id="IPR003520">
    <property type="entry name" value="Invas_InvE"/>
</dbReference>
<reference evidence="4 6" key="2">
    <citation type="submission" date="2019-08" db="EMBL/GenBank/DDBJ databases">
        <authorList>
            <person name="Peeters C."/>
        </authorList>
    </citation>
    <scope>NUCLEOTIDE SEQUENCE [LARGE SCALE GENOMIC DNA]</scope>
    <source>
        <strain evidence="4 6">LMG 31119</strain>
    </source>
</reference>
<sequence length="380" mass="41358">MTSLDAIRHSPSFSEAPAKPQGGRFSAAKAVEDDDGPLRLLTGGPVSDIVRAACSADEGTAAGAQFGVRSSLRRREGQSVDDSYAYLLDEDAPQKIRAILATTWVSPEALTRLLYDAFADISDRWLALQVLVTERDTLDAHRQAALDTVLAQAQDVPADAVRERKAGIHCAIKARLTSVEMRLEYTPAMLRATYRSFLSSDAPDIEVYQSWIAGFGYERRALVLQFVEGALVDDMQSADPSCTPTGFLTPLARLGILRRLRSCERTFVAQVSQSPHAAPFNSREEDWLHFVLAVLTDPATLDESMREVTGSAALLHDNGAHGRLIGLLHRACSALPGEPLQTPQAREALLDGLRLLAGSAYRGERSDGALDPVSRHRRSV</sequence>
<dbReference type="GO" id="GO:0019867">
    <property type="term" value="C:outer membrane"/>
    <property type="evidence" value="ECO:0007669"/>
    <property type="project" value="InterPro"/>
</dbReference>
<dbReference type="Proteomes" id="UP000361468">
    <property type="component" value="Unassembled WGS sequence"/>
</dbReference>